<dbReference type="Pfam" id="PF00596">
    <property type="entry name" value="Aldolase_II"/>
    <property type="match status" value="1"/>
</dbReference>
<dbReference type="GO" id="GO:0019323">
    <property type="term" value="P:pentose catabolic process"/>
    <property type="evidence" value="ECO:0007669"/>
    <property type="project" value="TreeGrafter"/>
</dbReference>
<dbReference type="GO" id="GO:0005829">
    <property type="term" value="C:cytosol"/>
    <property type="evidence" value="ECO:0007669"/>
    <property type="project" value="TreeGrafter"/>
</dbReference>
<evidence type="ECO:0000259" key="3">
    <source>
        <dbReference type="SMART" id="SM01007"/>
    </source>
</evidence>
<dbReference type="Proteomes" id="UP000824078">
    <property type="component" value="Unassembled WGS sequence"/>
</dbReference>
<dbReference type="GO" id="GO:0016832">
    <property type="term" value="F:aldehyde-lyase activity"/>
    <property type="evidence" value="ECO:0007669"/>
    <property type="project" value="TreeGrafter"/>
</dbReference>
<evidence type="ECO:0000256" key="2">
    <source>
        <dbReference type="ARBA" id="ARBA00023239"/>
    </source>
</evidence>
<keyword evidence="1" id="KW-0479">Metal-binding</keyword>
<proteinExistence type="predicted"/>
<dbReference type="PANTHER" id="PTHR22789:SF0">
    <property type="entry name" value="3-OXO-TETRONATE 4-PHOSPHATE DECARBOXYLASE-RELATED"/>
    <property type="match status" value="1"/>
</dbReference>
<organism evidence="4 5">
    <name type="scientific">Candidatus Coprovicinus avistercoris</name>
    <dbReference type="NCBI Taxonomy" id="2840754"/>
    <lineage>
        <taxon>Bacteria</taxon>
        <taxon>Bacillati</taxon>
        <taxon>Actinomycetota</taxon>
        <taxon>Coriobacteriia</taxon>
        <taxon>Coriobacteriales</taxon>
        <taxon>Coriobacteriaceae</taxon>
        <taxon>Coriobacteriaceae incertae sedis</taxon>
        <taxon>Candidatus Coprovicinus</taxon>
    </lineage>
</organism>
<evidence type="ECO:0000313" key="5">
    <source>
        <dbReference type="Proteomes" id="UP000824078"/>
    </source>
</evidence>
<name>A0A9D1L4C1_9ACTN</name>
<protein>
    <submittedName>
        <fullName evidence="4">Class II aldolase/adducin family protein</fullName>
    </submittedName>
</protein>
<dbReference type="Gene3D" id="3.40.225.10">
    <property type="entry name" value="Class II aldolase/adducin N-terminal domain"/>
    <property type="match status" value="1"/>
</dbReference>
<dbReference type="AlphaFoldDB" id="A0A9D1L4C1"/>
<evidence type="ECO:0000313" key="4">
    <source>
        <dbReference type="EMBL" id="HIU24444.1"/>
    </source>
</evidence>
<dbReference type="GO" id="GO:0046872">
    <property type="term" value="F:metal ion binding"/>
    <property type="evidence" value="ECO:0007669"/>
    <property type="project" value="UniProtKB-KW"/>
</dbReference>
<reference evidence="4" key="2">
    <citation type="journal article" date="2021" name="PeerJ">
        <title>Extensive microbial diversity within the chicken gut microbiome revealed by metagenomics and culture.</title>
        <authorList>
            <person name="Gilroy R."/>
            <person name="Ravi A."/>
            <person name="Getino M."/>
            <person name="Pursley I."/>
            <person name="Horton D.L."/>
            <person name="Alikhan N.F."/>
            <person name="Baker D."/>
            <person name="Gharbi K."/>
            <person name="Hall N."/>
            <person name="Watson M."/>
            <person name="Adriaenssens E.M."/>
            <person name="Foster-Nyarko E."/>
            <person name="Jarju S."/>
            <person name="Secka A."/>
            <person name="Antonio M."/>
            <person name="Oren A."/>
            <person name="Chaudhuri R.R."/>
            <person name="La Ragione R."/>
            <person name="Hildebrand F."/>
            <person name="Pallen M.J."/>
        </authorList>
    </citation>
    <scope>NUCLEOTIDE SEQUENCE</scope>
    <source>
        <strain evidence="4">ChiHjej12B11-29160</strain>
    </source>
</reference>
<reference evidence="4" key="1">
    <citation type="submission" date="2020-10" db="EMBL/GenBank/DDBJ databases">
        <authorList>
            <person name="Gilroy R."/>
        </authorList>
    </citation>
    <scope>NUCLEOTIDE SEQUENCE</scope>
    <source>
        <strain evidence="4">ChiHjej12B11-29160</strain>
    </source>
</reference>
<evidence type="ECO:0000256" key="1">
    <source>
        <dbReference type="ARBA" id="ARBA00022723"/>
    </source>
</evidence>
<dbReference type="InterPro" id="IPR001303">
    <property type="entry name" value="Aldolase_II/adducin_N"/>
</dbReference>
<dbReference type="InterPro" id="IPR036409">
    <property type="entry name" value="Aldolase_II/adducin_N_sf"/>
</dbReference>
<dbReference type="SMART" id="SM01007">
    <property type="entry name" value="Aldolase_II"/>
    <property type="match status" value="1"/>
</dbReference>
<dbReference type="InterPro" id="IPR050197">
    <property type="entry name" value="Aldolase_class_II_sugar_metab"/>
</dbReference>
<dbReference type="PANTHER" id="PTHR22789">
    <property type="entry name" value="FUCULOSE PHOSPHATE ALDOLASE"/>
    <property type="match status" value="1"/>
</dbReference>
<dbReference type="SUPFAM" id="SSF53639">
    <property type="entry name" value="AraD/HMP-PK domain-like"/>
    <property type="match status" value="1"/>
</dbReference>
<feature type="domain" description="Class II aldolase/adducin N-terminal" evidence="3">
    <location>
        <begin position="14"/>
        <end position="189"/>
    </location>
</feature>
<dbReference type="EMBL" id="DVMQ01000017">
    <property type="protein sequence ID" value="HIU24444.1"/>
    <property type="molecule type" value="Genomic_DNA"/>
</dbReference>
<accession>A0A9D1L4C1</accession>
<gene>
    <name evidence="4" type="ORF">IAD17_05935</name>
</gene>
<keyword evidence="2" id="KW-0456">Lyase</keyword>
<sequence>MAGYDNVPDYEIKRQIVEVAQMMNRKGLVGTYEGNISVRKGNKVYETPSGNSKELLTEGKIICVDMDGKVLEGELAPTSETPMHTICYTLRDDVESVVHCHAPYCTAFAQANMAYDDPASPEFQILFGKVPCLKYGTPGSPDIIAELPKYIQDYDVVFLQNHGVLAVGSTPLEAYSRIMSVEMLLQVYYIRKTLFPNAQCDLPAEELEVLAKMHQDKRG</sequence>
<comment type="caution">
    <text evidence="4">The sequence shown here is derived from an EMBL/GenBank/DDBJ whole genome shotgun (WGS) entry which is preliminary data.</text>
</comment>